<dbReference type="SMART" id="SM00091">
    <property type="entry name" value="PAS"/>
    <property type="match status" value="1"/>
</dbReference>
<dbReference type="CDD" id="cd00082">
    <property type="entry name" value="HisKA"/>
    <property type="match status" value="1"/>
</dbReference>
<dbReference type="AlphaFoldDB" id="A0A7C9LQF7"/>
<evidence type="ECO:0000256" key="1">
    <source>
        <dbReference type="ARBA" id="ARBA00000085"/>
    </source>
</evidence>
<evidence type="ECO:0000256" key="2">
    <source>
        <dbReference type="ARBA" id="ARBA00012438"/>
    </source>
</evidence>
<dbReference type="InterPro" id="IPR013656">
    <property type="entry name" value="PAS_4"/>
</dbReference>
<proteinExistence type="predicted"/>
<dbReference type="Gene3D" id="3.30.450.20">
    <property type="entry name" value="PAS domain"/>
    <property type="match status" value="1"/>
</dbReference>
<keyword evidence="4" id="KW-0808">Transferase</keyword>
<dbReference type="SMART" id="SM00387">
    <property type="entry name" value="HATPase_c"/>
    <property type="match status" value="1"/>
</dbReference>
<keyword evidence="7" id="KW-0812">Transmembrane</keyword>
<dbReference type="Pfam" id="PF00512">
    <property type="entry name" value="HisKA"/>
    <property type="match status" value="1"/>
</dbReference>
<dbReference type="EC" id="2.7.13.3" evidence="2"/>
<dbReference type="RefSeq" id="WP_273250532.1">
    <property type="nucleotide sequence ID" value="NZ_VENJ01000021.1"/>
</dbReference>
<dbReference type="GO" id="GO:0000155">
    <property type="term" value="F:phosphorelay sensor kinase activity"/>
    <property type="evidence" value="ECO:0007669"/>
    <property type="project" value="InterPro"/>
</dbReference>
<keyword evidence="5" id="KW-0418">Kinase</keyword>
<dbReference type="SUPFAM" id="SSF55785">
    <property type="entry name" value="PYP-like sensor domain (PAS domain)"/>
    <property type="match status" value="1"/>
</dbReference>
<dbReference type="PROSITE" id="PS50112">
    <property type="entry name" value="PAS"/>
    <property type="match status" value="1"/>
</dbReference>
<evidence type="ECO:0000313" key="10">
    <source>
        <dbReference type="EMBL" id="MTJ05660.1"/>
    </source>
</evidence>
<evidence type="ECO:0000259" key="9">
    <source>
        <dbReference type="PROSITE" id="PS50112"/>
    </source>
</evidence>
<keyword evidence="3" id="KW-0597">Phosphoprotein</keyword>
<keyword evidence="7" id="KW-0472">Membrane</keyword>
<organism evidence="10 11">
    <name type="scientific">Sediminimonas qiaohouensis</name>
    <dbReference type="NCBI Taxonomy" id="552061"/>
    <lineage>
        <taxon>Bacteria</taxon>
        <taxon>Pseudomonadati</taxon>
        <taxon>Pseudomonadota</taxon>
        <taxon>Alphaproteobacteria</taxon>
        <taxon>Rhodobacterales</taxon>
        <taxon>Roseobacteraceae</taxon>
        <taxon>Sediminimonas</taxon>
    </lineage>
</organism>
<dbReference type="Gene3D" id="1.10.287.130">
    <property type="match status" value="1"/>
</dbReference>
<accession>A0A7C9LQF7</accession>
<feature type="transmembrane region" description="Helical" evidence="7">
    <location>
        <begin position="12"/>
        <end position="30"/>
    </location>
</feature>
<dbReference type="PROSITE" id="PS50109">
    <property type="entry name" value="HIS_KIN"/>
    <property type="match status" value="1"/>
</dbReference>
<name>A0A7C9LQF7_9RHOB</name>
<dbReference type="PRINTS" id="PR00344">
    <property type="entry name" value="BCTRLSENSOR"/>
</dbReference>
<protein>
    <recommendedName>
        <fullName evidence="2">histidine kinase</fullName>
        <ecNumber evidence="2">2.7.13.3</ecNumber>
    </recommendedName>
</protein>
<dbReference type="Proteomes" id="UP000483078">
    <property type="component" value="Unassembled WGS sequence"/>
</dbReference>
<dbReference type="CDD" id="cd00130">
    <property type="entry name" value="PAS"/>
    <property type="match status" value="1"/>
</dbReference>
<dbReference type="Pfam" id="PF08448">
    <property type="entry name" value="PAS_4"/>
    <property type="match status" value="1"/>
</dbReference>
<dbReference type="EMBL" id="VENJ01000021">
    <property type="protein sequence ID" value="MTJ05660.1"/>
    <property type="molecule type" value="Genomic_DNA"/>
</dbReference>
<gene>
    <name evidence="10" type="ORF">FH759_13325</name>
</gene>
<keyword evidence="7" id="KW-1133">Transmembrane helix</keyword>
<feature type="domain" description="Histidine kinase" evidence="8">
    <location>
        <begin position="371"/>
        <end position="587"/>
    </location>
</feature>
<evidence type="ECO:0000256" key="7">
    <source>
        <dbReference type="SAM" id="Phobius"/>
    </source>
</evidence>
<dbReference type="InterPro" id="IPR003594">
    <property type="entry name" value="HATPase_dom"/>
</dbReference>
<evidence type="ECO:0000256" key="4">
    <source>
        <dbReference type="ARBA" id="ARBA00022679"/>
    </source>
</evidence>
<evidence type="ECO:0000313" key="11">
    <source>
        <dbReference type="Proteomes" id="UP000483078"/>
    </source>
</evidence>
<dbReference type="InterPro" id="IPR005467">
    <property type="entry name" value="His_kinase_dom"/>
</dbReference>
<feature type="transmembrane region" description="Helical" evidence="7">
    <location>
        <begin position="175"/>
        <end position="197"/>
    </location>
</feature>
<feature type="domain" description="PAS" evidence="9">
    <location>
        <begin position="217"/>
        <end position="280"/>
    </location>
</feature>
<dbReference type="SUPFAM" id="SSF47384">
    <property type="entry name" value="Homodimeric domain of signal transducing histidine kinase"/>
    <property type="match status" value="1"/>
</dbReference>
<comment type="caution">
    <text evidence="10">The sequence shown here is derived from an EMBL/GenBank/DDBJ whole genome shotgun (WGS) entry which is preliminary data.</text>
</comment>
<evidence type="ECO:0000256" key="3">
    <source>
        <dbReference type="ARBA" id="ARBA00022553"/>
    </source>
</evidence>
<dbReference type="Gene3D" id="3.30.565.10">
    <property type="entry name" value="Histidine kinase-like ATPase, C-terminal domain"/>
    <property type="match status" value="1"/>
</dbReference>
<dbReference type="SMART" id="SM00388">
    <property type="entry name" value="HisKA"/>
    <property type="match status" value="1"/>
</dbReference>
<comment type="catalytic activity">
    <reaction evidence="1">
        <text>ATP + protein L-histidine = ADP + protein N-phospho-L-histidine.</text>
        <dbReference type="EC" id="2.7.13.3"/>
    </reaction>
</comment>
<evidence type="ECO:0000259" key="8">
    <source>
        <dbReference type="PROSITE" id="PS50109"/>
    </source>
</evidence>
<evidence type="ECO:0000256" key="5">
    <source>
        <dbReference type="ARBA" id="ARBA00022777"/>
    </source>
</evidence>
<dbReference type="InterPro" id="IPR003661">
    <property type="entry name" value="HisK_dim/P_dom"/>
</dbReference>
<dbReference type="InterPro" id="IPR000014">
    <property type="entry name" value="PAS"/>
</dbReference>
<dbReference type="InterPro" id="IPR050736">
    <property type="entry name" value="Sensor_HK_Regulatory"/>
</dbReference>
<dbReference type="PANTHER" id="PTHR43711:SF1">
    <property type="entry name" value="HISTIDINE KINASE 1"/>
    <property type="match status" value="1"/>
</dbReference>
<dbReference type="InterPro" id="IPR036097">
    <property type="entry name" value="HisK_dim/P_sf"/>
</dbReference>
<dbReference type="SUPFAM" id="SSF55874">
    <property type="entry name" value="ATPase domain of HSP90 chaperone/DNA topoisomerase II/histidine kinase"/>
    <property type="match status" value="1"/>
</dbReference>
<dbReference type="Pfam" id="PF02518">
    <property type="entry name" value="HATPase_c"/>
    <property type="match status" value="1"/>
</dbReference>
<dbReference type="InterPro" id="IPR004358">
    <property type="entry name" value="Sig_transdc_His_kin-like_C"/>
</dbReference>
<reference evidence="10 11" key="1">
    <citation type="submission" date="2019-06" db="EMBL/GenBank/DDBJ databases">
        <title>Enrichment of Autotrophic Halophilic Microorganisms from Red Sea Brine Pool Using Microbial Electrosynthesis System.</title>
        <authorList>
            <person name="Alqahtani M.F."/>
            <person name="Bajracharya S."/>
            <person name="Katuri K.P."/>
            <person name="Ali M."/>
            <person name="Saikaly P.E."/>
        </authorList>
    </citation>
    <scope>NUCLEOTIDE SEQUENCE [LARGE SCALE GENOMIC DNA]</scope>
    <source>
        <strain evidence="10">MES6</strain>
    </source>
</reference>
<keyword evidence="6" id="KW-0902">Two-component regulatory system</keyword>
<dbReference type="InterPro" id="IPR035965">
    <property type="entry name" value="PAS-like_dom_sf"/>
</dbReference>
<dbReference type="NCBIfam" id="TIGR00229">
    <property type="entry name" value="sensory_box"/>
    <property type="match status" value="1"/>
</dbReference>
<sequence>MTRLGDPVYRLLVPLAAVVVFAVLLTFSLIRMFEIENAMRVEAEQNMLWVLHQSEVSARRLSETAALADLGAAGADDLSLRFDILVSRVAMLTDGPQLRFMQRIGYAEDLEWLTGTLDALAPMVAGFRAGDGMRLHGAVEPIARLFGRAANAAMIAEWDDLGGRLETYREQLRQIIAFLIGIMAAGGILAMTLAVALRQSRQRNLMLRRARDFSGMLISSSGEGILAVDGAGRCTLWNDAMAQLVGKPAEQAVGHALSEVAGFFDTATVRQGVQRGLAGEATHLTLQPLFRPGHDAPRHVDLRFFPMLNEDEIVGVILFVHDASDRYAARQKDMQDRDRLEELVTERTRDLDEALQRERSAADLYRNFAAMVSHQFRTPLAVADSALQRLIRRGPRADPDEVADRAVRARNAIAGLTRLVASTLDTVRLDAGQLGARRVRCEISEIVHAVCARQRDAAPEREIRIEAAQAIGGTAALCDPAHAEQILENLLSNAVKYAPEDTPVCVALHGDTTHVWCDVRNSGPPVAEADREKIFERNYRGANSAGIAGTGIGLFMARTLARMQGGDVALQPGADGVAFRLTLPLWGADRP</sequence>
<evidence type="ECO:0000256" key="6">
    <source>
        <dbReference type="ARBA" id="ARBA00023012"/>
    </source>
</evidence>
<dbReference type="PANTHER" id="PTHR43711">
    <property type="entry name" value="TWO-COMPONENT HISTIDINE KINASE"/>
    <property type="match status" value="1"/>
</dbReference>
<dbReference type="InterPro" id="IPR036890">
    <property type="entry name" value="HATPase_C_sf"/>
</dbReference>